<organism evidence="2 3">
    <name type="scientific">Cytospora schulzeri</name>
    <dbReference type="NCBI Taxonomy" id="448051"/>
    <lineage>
        <taxon>Eukaryota</taxon>
        <taxon>Fungi</taxon>
        <taxon>Dikarya</taxon>
        <taxon>Ascomycota</taxon>
        <taxon>Pezizomycotina</taxon>
        <taxon>Sordariomycetes</taxon>
        <taxon>Sordariomycetidae</taxon>
        <taxon>Diaporthales</taxon>
        <taxon>Cytosporaceae</taxon>
        <taxon>Cytospora</taxon>
    </lineage>
</organism>
<evidence type="ECO:0000256" key="1">
    <source>
        <dbReference type="SAM" id="MobiDB-lite"/>
    </source>
</evidence>
<accession>A0A423VWR7</accession>
<gene>
    <name evidence="2" type="ORF">VMCG_08473</name>
</gene>
<dbReference type="OrthoDB" id="5372703at2759"/>
<feature type="region of interest" description="Disordered" evidence="1">
    <location>
        <begin position="1"/>
        <end position="30"/>
    </location>
</feature>
<dbReference type="EMBL" id="LKEA01000036">
    <property type="protein sequence ID" value="ROV95465.1"/>
    <property type="molecule type" value="Genomic_DNA"/>
</dbReference>
<feature type="region of interest" description="Disordered" evidence="1">
    <location>
        <begin position="43"/>
        <end position="73"/>
    </location>
</feature>
<evidence type="ECO:0000313" key="2">
    <source>
        <dbReference type="EMBL" id="ROV95465.1"/>
    </source>
</evidence>
<dbReference type="Proteomes" id="UP000283895">
    <property type="component" value="Unassembled WGS sequence"/>
</dbReference>
<evidence type="ECO:0000313" key="3">
    <source>
        <dbReference type="Proteomes" id="UP000283895"/>
    </source>
</evidence>
<protein>
    <submittedName>
        <fullName evidence="2">Uncharacterized protein</fullName>
    </submittedName>
</protein>
<proteinExistence type="predicted"/>
<name>A0A423VWR7_9PEZI</name>
<comment type="caution">
    <text evidence="2">The sequence shown here is derived from an EMBL/GenBank/DDBJ whole genome shotgun (WGS) entry which is preliminary data.</text>
</comment>
<sequence>MPPPPPPPPDRVKAPSPIKTPRPDITMGTRHKALISALSKTLDSDRANRFLDQPQGTTKPGPRGGGGGPEEPLLIAEPTAARVGPRLPAAVSGASGLKIQLSLDDLVSQGATRRREGGVPLFFSVCTDGPYHELYVHYTVVEGGVRKFNQTLLEICNGVLLKSVVEFIVMLDNVLRWGTGRFLESVVERLGKVARRAGA</sequence>
<dbReference type="STRING" id="356882.A0A423VWR7"/>
<dbReference type="AlphaFoldDB" id="A0A423VWR7"/>
<reference evidence="2 3" key="1">
    <citation type="submission" date="2015-09" db="EMBL/GenBank/DDBJ databases">
        <title>Host preference determinants of Valsa canker pathogens revealed by comparative genomics.</title>
        <authorList>
            <person name="Yin Z."/>
            <person name="Huang L."/>
        </authorList>
    </citation>
    <scope>NUCLEOTIDE SEQUENCE [LARGE SCALE GENOMIC DNA]</scope>
    <source>
        <strain evidence="2 3">03-1</strain>
    </source>
</reference>
<keyword evidence="3" id="KW-1185">Reference proteome</keyword>